<dbReference type="RefSeq" id="WP_268237907.1">
    <property type="nucleotide sequence ID" value="NZ_BMEY01000003.1"/>
</dbReference>
<feature type="coiled-coil region" evidence="1">
    <location>
        <begin position="6"/>
        <end position="33"/>
    </location>
</feature>
<proteinExistence type="predicted"/>
<dbReference type="EMBL" id="BMEY01000003">
    <property type="protein sequence ID" value="GGA65820.1"/>
    <property type="molecule type" value="Genomic_DNA"/>
</dbReference>
<sequence>MSENEYLELKQKVEQHENTIVQLLEIIAQTNQRLSELKIVRHV</sequence>
<comment type="caution">
    <text evidence="2">The sequence shown here is derived from an EMBL/GenBank/DDBJ whole genome shotgun (WGS) entry which is preliminary data.</text>
</comment>
<reference evidence="2" key="1">
    <citation type="journal article" date="2014" name="Int. J. Syst. Evol. Microbiol.">
        <title>Complete genome sequence of Corynebacterium casei LMG S-19264T (=DSM 44701T), isolated from a smear-ripened cheese.</title>
        <authorList>
            <consortium name="US DOE Joint Genome Institute (JGI-PGF)"/>
            <person name="Walter F."/>
            <person name="Albersmeier A."/>
            <person name="Kalinowski J."/>
            <person name="Ruckert C."/>
        </authorList>
    </citation>
    <scope>NUCLEOTIDE SEQUENCE</scope>
    <source>
        <strain evidence="2">CGMCC 1.12408</strain>
    </source>
</reference>
<evidence type="ECO:0000313" key="3">
    <source>
        <dbReference type="Proteomes" id="UP000613512"/>
    </source>
</evidence>
<dbReference type="AlphaFoldDB" id="A0A916RQX4"/>
<protein>
    <submittedName>
        <fullName evidence="2">Uncharacterized protein</fullName>
    </submittedName>
</protein>
<evidence type="ECO:0000313" key="2">
    <source>
        <dbReference type="EMBL" id="GGA65820.1"/>
    </source>
</evidence>
<name>A0A916RQX4_9BACI</name>
<accession>A0A916RQX4</accession>
<evidence type="ECO:0000256" key="1">
    <source>
        <dbReference type="SAM" id="Coils"/>
    </source>
</evidence>
<reference evidence="2" key="2">
    <citation type="submission" date="2020-09" db="EMBL/GenBank/DDBJ databases">
        <authorList>
            <person name="Sun Q."/>
            <person name="Zhou Y."/>
        </authorList>
    </citation>
    <scope>NUCLEOTIDE SEQUENCE</scope>
    <source>
        <strain evidence="2">CGMCC 1.12408</strain>
    </source>
</reference>
<gene>
    <name evidence="2" type="ORF">GCM10008025_07040</name>
</gene>
<keyword evidence="1" id="KW-0175">Coiled coil</keyword>
<dbReference type="Proteomes" id="UP000613512">
    <property type="component" value="Unassembled WGS sequence"/>
</dbReference>
<keyword evidence="3" id="KW-1185">Reference proteome</keyword>
<organism evidence="2 3">
    <name type="scientific">Ornithinibacillus halotolerans</name>
    <dbReference type="NCBI Taxonomy" id="1274357"/>
    <lineage>
        <taxon>Bacteria</taxon>
        <taxon>Bacillati</taxon>
        <taxon>Bacillota</taxon>
        <taxon>Bacilli</taxon>
        <taxon>Bacillales</taxon>
        <taxon>Bacillaceae</taxon>
        <taxon>Ornithinibacillus</taxon>
    </lineage>
</organism>